<proteinExistence type="predicted"/>
<organism evidence="1 2">
    <name type="scientific">Fusarium decemcellulare</name>
    <dbReference type="NCBI Taxonomy" id="57161"/>
    <lineage>
        <taxon>Eukaryota</taxon>
        <taxon>Fungi</taxon>
        <taxon>Dikarya</taxon>
        <taxon>Ascomycota</taxon>
        <taxon>Pezizomycotina</taxon>
        <taxon>Sordariomycetes</taxon>
        <taxon>Hypocreomycetidae</taxon>
        <taxon>Hypocreales</taxon>
        <taxon>Nectriaceae</taxon>
        <taxon>Fusarium</taxon>
        <taxon>Fusarium decemcellulare species complex</taxon>
    </lineage>
</organism>
<sequence>MTQGNIQEPALEPLSRPSFVDRPPKKRQRTASLDTHNGKYSIVPPDMPLLPPFRQPIETWLRLSLDGQQEIGQLADVDRPAKSLFQPSLIRANITKATEEFPIERDQAVLSADNPLIEMLRFLICNRSVPCALCGFYESGPIVYTHKLKRCSHQAEVKDV</sequence>
<gene>
    <name evidence="1" type="ORF">NM208_g1251</name>
</gene>
<keyword evidence="2" id="KW-1185">Reference proteome</keyword>
<comment type="caution">
    <text evidence="1">The sequence shown here is derived from an EMBL/GenBank/DDBJ whole genome shotgun (WGS) entry which is preliminary data.</text>
</comment>
<protein>
    <submittedName>
        <fullName evidence="1">Uncharacterized protein</fullName>
    </submittedName>
</protein>
<evidence type="ECO:0000313" key="1">
    <source>
        <dbReference type="EMBL" id="KAJ3547924.1"/>
    </source>
</evidence>
<name>A0ACC1SWQ5_9HYPO</name>
<dbReference type="EMBL" id="JANRMS010000063">
    <property type="protein sequence ID" value="KAJ3547924.1"/>
    <property type="molecule type" value="Genomic_DNA"/>
</dbReference>
<evidence type="ECO:0000313" key="2">
    <source>
        <dbReference type="Proteomes" id="UP001148629"/>
    </source>
</evidence>
<reference evidence="1" key="1">
    <citation type="submission" date="2022-08" db="EMBL/GenBank/DDBJ databases">
        <title>Genome Sequence of Fusarium decemcellulare.</title>
        <authorList>
            <person name="Buettner E."/>
        </authorList>
    </citation>
    <scope>NUCLEOTIDE SEQUENCE</scope>
    <source>
        <strain evidence="1">Babe19</strain>
    </source>
</reference>
<dbReference type="Proteomes" id="UP001148629">
    <property type="component" value="Unassembled WGS sequence"/>
</dbReference>
<accession>A0ACC1SWQ5</accession>